<gene>
    <name evidence="1" type="ORF">NBO_1219gi001</name>
    <name evidence="2" type="ORF">NBO_53g0014</name>
</gene>
<accession>R0MID3</accession>
<proteinExistence type="predicted"/>
<dbReference type="EMBL" id="KB910126">
    <property type="protein sequence ID" value="EOB11396.1"/>
    <property type="molecule type" value="Genomic_DNA"/>
</dbReference>
<dbReference type="VEuPathDB" id="MicrosporidiaDB:NBO_53g0014"/>
<evidence type="ECO:0000313" key="3">
    <source>
        <dbReference type="Proteomes" id="UP000016927"/>
    </source>
</evidence>
<evidence type="ECO:0000313" key="1">
    <source>
        <dbReference type="EMBL" id="EOB11396.1"/>
    </source>
</evidence>
<organism evidence="2 3">
    <name type="scientific">Nosema bombycis (strain CQ1 / CVCC 102059)</name>
    <name type="common">Microsporidian parasite</name>
    <name type="synonym">Pebrine of silkworm</name>
    <dbReference type="NCBI Taxonomy" id="578461"/>
    <lineage>
        <taxon>Eukaryota</taxon>
        <taxon>Fungi</taxon>
        <taxon>Fungi incertae sedis</taxon>
        <taxon>Microsporidia</taxon>
        <taxon>Nosematidae</taxon>
        <taxon>Nosema</taxon>
    </lineage>
</organism>
<sequence>MGRRYDIVQTPKGIRLSDLPGDIKIGVPFGMNGEMYICEKTGVSGLKVCTEEENGRLQANASKHYFVIRKM</sequence>
<dbReference type="VEuPathDB" id="MicrosporidiaDB:NBO_1219gi001"/>
<dbReference type="EMBL" id="KB908961">
    <property type="protein sequence ID" value="EOB13890.1"/>
    <property type="molecule type" value="Genomic_DNA"/>
</dbReference>
<evidence type="ECO:0000313" key="2">
    <source>
        <dbReference type="EMBL" id="EOB13890.1"/>
    </source>
</evidence>
<protein>
    <submittedName>
        <fullName evidence="2">Uncharacterized protein</fullName>
    </submittedName>
</protein>
<dbReference type="AlphaFoldDB" id="R0MID3"/>
<name>R0MID3_NOSB1</name>
<dbReference type="OrthoDB" id="2198358at2759"/>
<dbReference type="HOGENOM" id="CLU_2687826_0_0_1"/>
<reference evidence="2 3" key="1">
    <citation type="journal article" date="2013" name="BMC Genomics">
        <title>Comparative genomics of parasitic silkworm microsporidia reveal an association between genome expansion and host adaptation.</title>
        <authorList>
            <person name="Pan G."/>
            <person name="Xu J."/>
            <person name="Li T."/>
            <person name="Xia Q."/>
            <person name="Liu S.L."/>
            <person name="Zhang G."/>
            <person name="Li S."/>
            <person name="Li C."/>
            <person name="Liu H."/>
            <person name="Yang L."/>
            <person name="Liu T."/>
            <person name="Zhang X."/>
            <person name="Wu Z."/>
            <person name="Fan W."/>
            <person name="Dang X."/>
            <person name="Xiang H."/>
            <person name="Tao M."/>
            <person name="Li Y."/>
            <person name="Hu J."/>
            <person name="Li Z."/>
            <person name="Lin L."/>
            <person name="Luo J."/>
            <person name="Geng L."/>
            <person name="Wang L."/>
            <person name="Long M."/>
            <person name="Wan Y."/>
            <person name="He N."/>
            <person name="Zhang Z."/>
            <person name="Lu C."/>
            <person name="Keeling P.J."/>
            <person name="Wang J."/>
            <person name="Xiang Z."/>
            <person name="Zhou Z."/>
        </authorList>
    </citation>
    <scope>NUCLEOTIDE SEQUENCE [LARGE SCALE GENOMIC DNA]</scope>
    <source>
        <strain evidence="2">CQ1</strain>
        <strain evidence="3">CQ1 / CVCC 102059</strain>
    </source>
</reference>
<dbReference type="Proteomes" id="UP000016927">
    <property type="component" value="Unassembled WGS sequence"/>
</dbReference>
<keyword evidence="3" id="KW-1185">Reference proteome</keyword>